<dbReference type="PRINTS" id="PR00344">
    <property type="entry name" value="BCTRLSENSOR"/>
</dbReference>
<keyword evidence="9" id="KW-0418">Kinase</keyword>
<dbReference type="Gene3D" id="1.10.287.130">
    <property type="match status" value="1"/>
</dbReference>
<feature type="compositionally biased region" description="Low complexity" evidence="14">
    <location>
        <begin position="48"/>
        <end position="63"/>
    </location>
</feature>
<evidence type="ECO:0000256" key="3">
    <source>
        <dbReference type="ARBA" id="ARBA00012438"/>
    </source>
</evidence>
<dbReference type="Proteomes" id="UP000053259">
    <property type="component" value="Unassembled WGS sequence"/>
</dbReference>
<dbReference type="SUPFAM" id="SSF56112">
    <property type="entry name" value="Protein kinase-like (PK-like)"/>
    <property type="match status" value="1"/>
</dbReference>
<dbReference type="Gene3D" id="1.10.510.10">
    <property type="entry name" value="Transferase(Phosphotransferase) domain 1"/>
    <property type="match status" value="1"/>
</dbReference>
<dbReference type="InterPro" id="IPR003018">
    <property type="entry name" value="GAF"/>
</dbReference>
<keyword evidence="10" id="KW-0067">ATP-binding</keyword>
<dbReference type="PROSITE" id="PS50110">
    <property type="entry name" value="RESPONSE_REGULATORY"/>
    <property type="match status" value="1"/>
</dbReference>
<dbReference type="PROSITE" id="PS50011">
    <property type="entry name" value="PROTEIN_KINASE_DOM"/>
    <property type="match status" value="1"/>
</dbReference>
<dbReference type="SMART" id="SM00220">
    <property type="entry name" value="S_TKc"/>
    <property type="match status" value="1"/>
</dbReference>
<keyword evidence="4" id="KW-1003">Cell membrane</keyword>
<dbReference type="FunFam" id="3.30.565.10:FF:000010">
    <property type="entry name" value="Sensor histidine kinase RcsC"/>
    <property type="match status" value="1"/>
</dbReference>
<dbReference type="InParanoid" id="A0A0D1YY75"/>
<dbReference type="Gene3D" id="3.30.450.40">
    <property type="match status" value="1"/>
</dbReference>
<evidence type="ECO:0000256" key="10">
    <source>
        <dbReference type="ARBA" id="ARBA00022840"/>
    </source>
</evidence>
<feature type="region of interest" description="Disordered" evidence="14">
    <location>
        <begin position="2298"/>
        <end position="2327"/>
    </location>
</feature>
<keyword evidence="19" id="KW-1185">Reference proteome</keyword>
<dbReference type="SMART" id="SM00065">
    <property type="entry name" value="GAF"/>
    <property type="match status" value="1"/>
</dbReference>
<feature type="region of interest" description="Disordered" evidence="14">
    <location>
        <begin position="657"/>
        <end position="688"/>
    </location>
</feature>
<protein>
    <recommendedName>
        <fullName evidence="3">histidine kinase</fullName>
        <ecNumber evidence="3">2.7.13.3</ecNumber>
    </recommendedName>
</protein>
<evidence type="ECO:0000313" key="19">
    <source>
        <dbReference type="Proteomes" id="UP000053259"/>
    </source>
</evidence>
<feature type="region of interest" description="Disordered" evidence="14">
    <location>
        <begin position="48"/>
        <end position="95"/>
    </location>
</feature>
<dbReference type="InterPro" id="IPR029016">
    <property type="entry name" value="GAF-like_dom_sf"/>
</dbReference>
<evidence type="ECO:0000259" key="16">
    <source>
        <dbReference type="PROSITE" id="PS50109"/>
    </source>
</evidence>
<dbReference type="Pfam" id="PF13191">
    <property type="entry name" value="AAA_16"/>
    <property type="match status" value="1"/>
</dbReference>
<dbReference type="EC" id="2.7.13.3" evidence="3"/>
<reference evidence="18 19" key="1">
    <citation type="submission" date="2015-01" db="EMBL/GenBank/DDBJ databases">
        <title>The Genome Sequence of Ochroconis gallopava CBS43764.</title>
        <authorList>
            <consortium name="The Broad Institute Genomics Platform"/>
            <person name="Cuomo C."/>
            <person name="de Hoog S."/>
            <person name="Gorbushina A."/>
            <person name="Stielow B."/>
            <person name="Teixiera M."/>
            <person name="Abouelleil A."/>
            <person name="Chapman S.B."/>
            <person name="Priest M."/>
            <person name="Young S.K."/>
            <person name="Wortman J."/>
            <person name="Nusbaum C."/>
            <person name="Birren B."/>
        </authorList>
    </citation>
    <scope>NUCLEOTIDE SEQUENCE [LARGE SCALE GENOMIC DNA]</scope>
    <source>
        <strain evidence="18 19">CBS 43764</strain>
    </source>
</reference>
<evidence type="ECO:0000313" key="18">
    <source>
        <dbReference type="EMBL" id="KIW05647.1"/>
    </source>
</evidence>
<dbReference type="VEuPathDB" id="FungiDB:PV09_03515"/>
<feature type="modified residue" description="4-aspartylphosphate" evidence="13">
    <location>
        <position position="2204"/>
    </location>
</feature>
<dbReference type="Pfam" id="PF00512">
    <property type="entry name" value="HisKA"/>
    <property type="match status" value="1"/>
</dbReference>
<dbReference type="Pfam" id="PF02518">
    <property type="entry name" value="HATPase_c"/>
    <property type="match status" value="1"/>
</dbReference>
<evidence type="ECO:0000256" key="4">
    <source>
        <dbReference type="ARBA" id="ARBA00022475"/>
    </source>
</evidence>
<dbReference type="PROSITE" id="PS50109">
    <property type="entry name" value="HIS_KIN"/>
    <property type="match status" value="1"/>
</dbReference>
<dbReference type="InterPro" id="IPR003661">
    <property type="entry name" value="HisK_dim/P_dom"/>
</dbReference>
<dbReference type="SMART" id="SM00448">
    <property type="entry name" value="REC"/>
    <property type="match status" value="1"/>
</dbReference>
<dbReference type="InterPro" id="IPR027417">
    <property type="entry name" value="P-loop_NTPase"/>
</dbReference>
<dbReference type="FunFam" id="1.10.287.130:FF:000003">
    <property type="entry name" value="Histidine kinase"/>
    <property type="match status" value="1"/>
</dbReference>
<dbReference type="InterPro" id="IPR003594">
    <property type="entry name" value="HATPase_dom"/>
</dbReference>
<dbReference type="GO" id="GO:0009927">
    <property type="term" value="F:histidine phosphotransfer kinase activity"/>
    <property type="evidence" value="ECO:0007669"/>
    <property type="project" value="TreeGrafter"/>
</dbReference>
<dbReference type="OrthoDB" id="60033at2759"/>
<dbReference type="GO" id="GO:0000155">
    <property type="term" value="F:phosphorelay sensor kinase activity"/>
    <property type="evidence" value="ECO:0007669"/>
    <property type="project" value="InterPro"/>
</dbReference>
<dbReference type="SUPFAM" id="SSF55874">
    <property type="entry name" value="ATPase domain of HSP90 chaperone/DNA topoisomerase II/histidine kinase"/>
    <property type="match status" value="1"/>
</dbReference>
<dbReference type="CDD" id="cd00082">
    <property type="entry name" value="HisKA"/>
    <property type="match status" value="1"/>
</dbReference>
<evidence type="ECO:0000256" key="1">
    <source>
        <dbReference type="ARBA" id="ARBA00000085"/>
    </source>
</evidence>
<keyword evidence="6" id="KW-0808">Transferase</keyword>
<dbReference type="GO" id="GO:0005886">
    <property type="term" value="C:plasma membrane"/>
    <property type="evidence" value="ECO:0007669"/>
    <property type="project" value="UniProtKB-SubCell"/>
</dbReference>
<dbReference type="SUPFAM" id="SSF55781">
    <property type="entry name" value="GAF domain-like"/>
    <property type="match status" value="1"/>
</dbReference>
<dbReference type="Gene3D" id="3.40.50.2300">
    <property type="match status" value="1"/>
</dbReference>
<evidence type="ECO:0000256" key="2">
    <source>
        <dbReference type="ARBA" id="ARBA00004651"/>
    </source>
</evidence>
<keyword evidence="12" id="KW-0472">Membrane</keyword>
<dbReference type="EMBL" id="KN847537">
    <property type="protein sequence ID" value="KIW05647.1"/>
    <property type="molecule type" value="Genomic_DNA"/>
</dbReference>
<dbReference type="InterPro" id="IPR036097">
    <property type="entry name" value="HisK_dim/P_sf"/>
</dbReference>
<dbReference type="InterPro" id="IPR011009">
    <property type="entry name" value="Kinase-like_dom_sf"/>
</dbReference>
<keyword evidence="11" id="KW-1133">Transmembrane helix</keyword>
<dbReference type="SMART" id="SM00387">
    <property type="entry name" value="HATPase_c"/>
    <property type="match status" value="1"/>
</dbReference>
<dbReference type="InterPro" id="IPR036890">
    <property type="entry name" value="HATPase_C_sf"/>
</dbReference>
<dbReference type="SUPFAM" id="SSF52172">
    <property type="entry name" value="CheY-like"/>
    <property type="match status" value="1"/>
</dbReference>
<feature type="domain" description="Histidine kinase" evidence="16">
    <location>
        <begin position="1878"/>
        <end position="2100"/>
    </location>
</feature>
<name>A0A0D1YY75_9PEZI</name>
<organism evidence="18 19">
    <name type="scientific">Verruconis gallopava</name>
    <dbReference type="NCBI Taxonomy" id="253628"/>
    <lineage>
        <taxon>Eukaryota</taxon>
        <taxon>Fungi</taxon>
        <taxon>Dikarya</taxon>
        <taxon>Ascomycota</taxon>
        <taxon>Pezizomycotina</taxon>
        <taxon>Dothideomycetes</taxon>
        <taxon>Pleosporomycetidae</taxon>
        <taxon>Venturiales</taxon>
        <taxon>Sympoventuriaceae</taxon>
        <taxon>Verruconis</taxon>
    </lineage>
</organism>
<dbReference type="InterPro" id="IPR011006">
    <property type="entry name" value="CheY-like_superfamily"/>
</dbReference>
<feature type="compositionally biased region" description="Polar residues" evidence="14">
    <location>
        <begin position="488"/>
        <end position="500"/>
    </location>
</feature>
<feature type="domain" description="Protein kinase" evidence="15">
    <location>
        <begin position="40"/>
        <end position="377"/>
    </location>
</feature>
<keyword evidence="7" id="KW-0812">Transmembrane</keyword>
<keyword evidence="8" id="KW-0547">Nucleotide-binding</keyword>
<dbReference type="Pfam" id="PF13185">
    <property type="entry name" value="GAF_2"/>
    <property type="match status" value="1"/>
</dbReference>
<dbReference type="InterPro" id="IPR005467">
    <property type="entry name" value="His_kinase_dom"/>
</dbReference>
<feature type="compositionally biased region" description="Low complexity" evidence="14">
    <location>
        <begin position="77"/>
        <end position="86"/>
    </location>
</feature>
<evidence type="ECO:0000256" key="8">
    <source>
        <dbReference type="ARBA" id="ARBA00022741"/>
    </source>
</evidence>
<evidence type="ECO:0000259" key="17">
    <source>
        <dbReference type="PROSITE" id="PS50110"/>
    </source>
</evidence>
<dbReference type="PANTHER" id="PTHR43047">
    <property type="entry name" value="TWO-COMPONENT HISTIDINE PROTEIN KINASE"/>
    <property type="match status" value="1"/>
</dbReference>
<feature type="compositionally biased region" description="Polar residues" evidence="14">
    <location>
        <begin position="2311"/>
        <end position="2327"/>
    </location>
</feature>
<keyword evidence="5 13" id="KW-0597">Phosphoprotein</keyword>
<comment type="subcellular location">
    <subcellularLocation>
        <location evidence="2">Cell membrane</location>
        <topology evidence="2">Multi-pass membrane protein</topology>
    </subcellularLocation>
</comment>
<evidence type="ECO:0000256" key="14">
    <source>
        <dbReference type="SAM" id="MobiDB-lite"/>
    </source>
</evidence>
<dbReference type="FunFam" id="3.40.50.2300:FF:000285">
    <property type="entry name" value="Putative sensor histidine kinase/response regulator"/>
    <property type="match status" value="1"/>
</dbReference>
<dbReference type="SUPFAM" id="SSF52540">
    <property type="entry name" value="P-loop containing nucleoside triphosphate hydrolases"/>
    <property type="match status" value="1"/>
</dbReference>
<dbReference type="RefSeq" id="XP_016215516.1">
    <property type="nucleotide sequence ID" value="XM_016356723.1"/>
</dbReference>
<dbReference type="SMART" id="SM00388">
    <property type="entry name" value="HisKA"/>
    <property type="match status" value="1"/>
</dbReference>
<evidence type="ECO:0000259" key="15">
    <source>
        <dbReference type="PROSITE" id="PS50011"/>
    </source>
</evidence>
<feature type="domain" description="Response regulatory" evidence="17">
    <location>
        <begin position="2150"/>
        <end position="2273"/>
    </location>
</feature>
<gene>
    <name evidence="18" type="ORF">PV09_03515</name>
</gene>
<dbReference type="InterPro" id="IPR000719">
    <property type="entry name" value="Prot_kinase_dom"/>
</dbReference>
<evidence type="ECO:0000256" key="13">
    <source>
        <dbReference type="PROSITE-ProRule" id="PRU00169"/>
    </source>
</evidence>
<dbReference type="SUPFAM" id="SSF47384">
    <property type="entry name" value="Homodimeric domain of signal transducing histidine kinase"/>
    <property type="match status" value="1"/>
</dbReference>
<dbReference type="FunFam" id="1.10.510.10:FF:000579">
    <property type="entry name" value="Sensor histidine kinase/response regulator, putative"/>
    <property type="match status" value="1"/>
</dbReference>
<evidence type="ECO:0000256" key="5">
    <source>
        <dbReference type="ARBA" id="ARBA00022553"/>
    </source>
</evidence>
<evidence type="ECO:0000256" key="6">
    <source>
        <dbReference type="ARBA" id="ARBA00022679"/>
    </source>
</evidence>
<dbReference type="HOGENOM" id="CLU_001037_0_0_1"/>
<dbReference type="CDD" id="cd16922">
    <property type="entry name" value="HATPase_EvgS-ArcB-TorS-like"/>
    <property type="match status" value="1"/>
</dbReference>
<dbReference type="InterPro" id="IPR001789">
    <property type="entry name" value="Sig_transdc_resp-reg_receiver"/>
</dbReference>
<dbReference type="InterPro" id="IPR041664">
    <property type="entry name" value="AAA_16"/>
</dbReference>
<dbReference type="GeneID" id="27311488"/>
<evidence type="ECO:0000256" key="12">
    <source>
        <dbReference type="ARBA" id="ARBA00023136"/>
    </source>
</evidence>
<dbReference type="FunFam" id="3.30.450.40:FF:000044">
    <property type="entry name" value="Putative sensor histidine kinase/response regulator"/>
    <property type="match status" value="1"/>
</dbReference>
<dbReference type="InterPro" id="IPR004358">
    <property type="entry name" value="Sig_transdc_His_kin-like_C"/>
</dbReference>
<dbReference type="Gene3D" id="3.30.565.10">
    <property type="entry name" value="Histidine kinase-like ATPase, C-terminal domain"/>
    <property type="match status" value="1"/>
</dbReference>
<evidence type="ECO:0000256" key="7">
    <source>
        <dbReference type="ARBA" id="ARBA00022692"/>
    </source>
</evidence>
<evidence type="ECO:0000256" key="11">
    <source>
        <dbReference type="ARBA" id="ARBA00022989"/>
    </source>
</evidence>
<evidence type="ECO:0000256" key="9">
    <source>
        <dbReference type="ARBA" id="ARBA00022777"/>
    </source>
</evidence>
<dbReference type="Pfam" id="PF00069">
    <property type="entry name" value="Pkinase"/>
    <property type="match status" value="1"/>
</dbReference>
<feature type="compositionally biased region" description="Polar residues" evidence="14">
    <location>
        <begin position="528"/>
        <end position="542"/>
    </location>
</feature>
<dbReference type="Pfam" id="PF00072">
    <property type="entry name" value="Response_reg"/>
    <property type="match status" value="1"/>
</dbReference>
<dbReference type="CDD" id="cd17546">
    <property type="entry name" value="REC_hyHK_CKI1_RcsC-like"/>
    <property type="match status" value="1"/>
</dbReference>
<feature type="region of interest" description="Disordered" evidence="14">
    <location>
        <begin position="450"/>
        <end position="548"/>
    </location>
</feature>
<comment type="catalytic activity">
    <reaction evidence="1">
        <text>ATP + protein L-histidine = ADP + protein N-phospho-L-histidine.</text>
        <dbReference type="EC" id="2.7.13.3"/>
    </reaction>
</comment>
<dbReference type="PANTHER" id="PTHR43047:SF46">
    <property type="entry name" value="HISTIDINE KINASE_RESPONSE REGULATOR, PUTATIVE (AFU_ORTHOLOGUE AFUA_3G12550)-RELATED"/>
    <property type="match status" value="1"/>
</dbReference>
<proteinExistence type="predicted"/>
<dbReference type="GO" id="GO:0005524">
    <property type="term" value="F:ATP binding"/>
    <property type="evidence" value="ECO:0007669"/>
    <property type="project" value="UniProtKB-KW"/>
</dbReference>
<dbReference type="STRING" id="253628.A0A0D1YY75"/>
<feature type="compositionally biased region" description="Low complexity" evidence="14">
    <location>
        <begin position="658"/>
        <end position="667"/>
    </location>
</feature>
<sequence>MDDPSQIFSRLSEIAGYEWDSDAEVFHSSYDNWHFSGTQFYYEDEAASAAAGKPAKSSPSRSGISNDSRTSMKFHKSSSSESRISGPPSPLERRSRKVIARVSTHILRLEREFALSKHVVAKSDPEYNHFVRPLELIRLPPRAGGDTLIVSIFESPGPNYLREMVEYWPNVYQTTLGPESGPSLSKHEKMRKERVRVSIPNFLRFAIGAAECCEILHHRNRIVHGEIRGDAFHYNQQTNEVKMLNLGSGARSFESGLTSAGWYMLSRESGIEHKLQFIAPEQTGRLPAEPDSRTDIYSLGVLFWMMLTAEPAFSGENPLAIMQNVLSRRIPPVSSKRHDIPEILSQVIAKMTNKNPEDRYNSASGMKYDLVQIQKFLIDGDSEGLQNFQICTKDVSAFFNLPSIQIGRESEKQQIITIIEDVAKRQARVALLSTRKLSNMGLTLSSTLSDKQEMPALDETLSDSASSRGSDMKINNGVPTHPAKRSQESVAGSEPSSTEESALPNRTRALNVESKSNSILDQRVNPGIASNQNSSTLDSSTKLVKGATRTRRKGHCEVISISGAAGLGKSCLIQSIQLAARQHGYFASAKFDQARKSPYEPVLRLMSSLFRQIFSENDVSTPFHQLIRRQVMPIWHFLHTWLDLPDWLLNSATGTAGSNSISASAPRRSPEARRASSPSLLGPTGHTNLSSNASAVEWLRTGGTAKSSRFSNIFISVLRVLASEKFICFSIEDLQFADYESLSLIQRMVEGNVPILMIATYREMATLPKNVKTLLANSMNITLKPFTEAETAQYVSKTLHRSWEDMIPLVAVIQEKTAGNPFFIREVLETCYRTNGIFYSWKTSSWEYDLDKIFDELQSQSYGSQINNDFVNRRLHNLPDPAKCLLAWAALLGSSFSFSLVKRLLSGENSWPKAKNMPTIGLCDPVEGLQSALGAFLIMPTDNEDRFRFSHDRYMQASSSLVESYNKTEMHYAIAKTMIDYDYKDNANTSAKWIHVKASHICACTDLLREREAYRAPYRSLLFRAAESAADSGARDTALRYWDSCTRLLQDSPWDSDQPDVDFQETLSLHTRYAELLWYQRDFKKATEVLDKIFTNVSSPVDLSPALMISSRVYAVQGNSVEAFSTLKAGLQQLGLTLPKISYAEADENFYRIVKMLEDIAEDELIGRPAQIDTFLDAIGPLLVELASAAFWTDSLLFYQVTMVMIEVHIRRGEYRQCAMGYLHFASIAAGRFGMVELGCRISDLSARMSQKYHDDSYTVGRSETLRAFFMGHLQTRITDQLVVLDAAQDSSIIAGDRILQLLNLGISAAYKFWSGSDLPEVEAYCHDAPIELTAWEKDLRGGVFIIGVRQYVRALQGKTQLKLSATLFDDEHFNLTEYLNYIKATASSAERPISIIWSYYLAGLFRFGHFLDAIEIGEQLIEMSKGLFCSRYAYSNLVYLALAYCHVLHETPKHENRNTWLERIEKFRKTIKNAAAVNDVNFKTWLCLLDAEVAEINNDHAAAVNAYEAALDHSELYGSSLDQALAYELYADTIIRKGATRPATQLLRECLSAYRRVGAYGKTKQLSDKFEWLLNGMRSLSTAECAVQTTIVDTGNTSYKLEQNEERTTQELGIETPADRTRKFLQQPDPLQNNSTPSGEFSAMGLDMIDLASILESSQLLSSELRVDKLLPKMAEIMIESTGAELSAIVIKADSGDGWNLAALGTPEGVTSYPEGQSYETVAAQETRQITTYVLRFREGVFLHNILEDERFSGASPEFLKNHPDGRSVIAVPILHGGDKLLGSIYIEGPPNSFTERNVTVLRLLVNQISISLANAFYLKKIEKVSSENAAMVVMQKAHMEKMARSEQRAKEAEAIAIKNMQLKEEAAKAKSMFLANVSHELRTPLNGCIGMSELLKATKLTAEQEGYADSIRTCADTLLSVINDLLDFTKLEAGKMNISAVPMNLGDTIREVVRALSFQNNQKGLRTVVDLDSLDPHQLVLGDPLRLHQIFLNLLGNAYKFTSEGSVTVKAHKKEDTPEYLDVVLSVQDTGIGIPEEQRVKLFQPFSQVEGSASRTFGGTGLGLSICKALIERMNGEVWLESTPGVGTNVSFRIRFTKISHAEAEQIFDESRQEEMRLHFKSPPVGQNGPQSLVAVIDLSQIPRDQIKIAIAEDNAINQKIAINFVERLGFRCQAFGNGREAVDALERASKDGKPYHLVLMDVQMPVLDGYDATREIRKHRDPAVRNVLVIAMTASAIQGDRERCLEAGMNNYLAKPVRVHTLKTLLETYLSQPPKSIPNLQEEATKMAKDVLEKAGALCTEEEEVDESSTPTSAGRSPNSKVGV</sequence>
<accession>A0A0D1YY75</accession>